<dbReference type="Gene3D" id="3.40.50.11590">
    <property type="match status" value="1"/>
</dbReference>
<dbReference type="Gene3D" id="3.30.390.100">
    <property type="match status" value="1"/>
</dbReference>
<dbReference type="Pfam" id="PF13938">
    <property type="entry name" value="DUF4213"/>
    <property type="match status" value="1"/>
</dbReference>
<gene>
    <name evidence="3" type="ORF">B6F84_04055</name>
</gene>
<dbReference type="OrthoDB" id="40399at2157"/>
<evidence type="ECO:0000259" key="2">
    <source>
        <dbReference type="Pfam" id="PF13938"/>
    </source>
</evidence>
<dbReference type="RefSeq" id="WP_148691046.1">
    <property type="nucleotide sequence ID" value="NZ_CP020477.1"/>
</dbReference>
<feature type="domain" description="Putative heavy-metal chelation" evidence="1">
    <location>
        <begin position="97"/>
        <end position="225"/>
    </location>
</feature>
<reference evidence="3 4" key="1">
    <citation type="submission" date="2017-03" db="EMBL/GenBank/DDBJ databases">
        <title>Sulfur activation and transportation mechanism of thermophilic Archaea Acidianus manzaensis YN-25.</title>
        <authorList>
            <person name="Ma Y."/>
            <person name="Yang Y."/>
            <person name="Xia J."/>
        </authorList>
    </citation>
    <scope>NUCLEOTIDE SEQUENCE [LARGE SCALE GENOMIC DNA]</scope>
    <source>
        <strain evidence="3 4">YN-25</strain>
    </source>
</reference>
<sequence length="242" mass="26582">MKLTDFLVSYAKEKDYEVKNVTIGLNWTCVLSKNCGIALTYKLPLIGEVPNGGNLESFTTGQLAELLYSWNLLEASVGLASINSTIDPSWNFKGNGLEFVLEIAKGKRVVMIGKFPGIEEFKKICSSFIVLELNPYLINPYENILPSTASESVIENSDILIVTSSTIINKSIDRLLELAKKAYKILVGPSTPMSKELLEYVDALAGIKINNPHGMIKKISQGFGMVTPKKLNGDADFIILSK</sequence>
<keyword evidence="4" id="KW-1185">Reference proteome</keyword>
<dbReference type="EMBL" id="CP020477">
    <property type="protein sequence ID" value="ARM75284.1"/>
    <property type="molecule type" value="Genomic_DNA"/>
</dbReference>
<evidence type="ECO:0008006" key="5">
    <source>
        <dbReference type="Google" id="ProtNLM"/>
    </source>
</evidence>
<dbReference type="AlphaFoldDB" id="A0A1W6JYK7"/>
<dbReference type="InterPro" id="IPR007161">
    <property type="entry name" value="DUF364"/>
</dbReference>
<dbReference type="GeneID" id="41590065"/>
<dbReference type="Proteomes" id="UP000193404">
    <property type="component" value="Chromosome"/>
</dbReference>
<dbReference type="STRING" id="282676.B6F84_04055"/>
<organism evidence="3 4">
    <name type="scientific">Acidianus manzaensis</name>
    <dbReference type="NCBI Taxonomy" id="282676"/>
    <lineage>
        <taxon>Archaea</taxon>
        <taxon>Thermoproteota</taxon>
        <taxon>Thermoprotei</taxon>
        <taxon>Sulfolobales</taxon>
        <taxon>Sulfolobaceae</taxon>
        <taxon>Acidianus</taxon>
    </lineage>
</organism>
<evidence type="ECO:0000313" key="4">
    <source>
        <dbReference type="Proteomes" id="UP000193404"/>
    </source>
</evidence>
<protein>
    <recommendedName>
        <fullName evidence="5">Heavy-metal chelation domain-containing protein</fullName>
    </recommendedName>
</protein>
<evidence type="ECO:0000259" key="1">
    <source>
        <dbReference type="Pfam" id="PF04016"/>
    </source>
</evidence>
<proteinExistence type="predicted"/>
<dbReference type="Pfam" id="PF04016">
    <property type="entry name" value="DUF364"/>
    <property type="match status" value="1"/>
</dbReference>
<feature type="domain" description="DUF4213" evidence="2">
    <location>
        <begin position="14"/>
        <end position="85"/>
    </location>
</feature>
<dbReference type="SUPFAM" id="SSF159713">
    <property type="entry name" value="Dhaf3308-like"/>
    <property type="match status" value="1"/>
</dbReference>
<evidence type="ECO:0000313" key="3">
    <source>
        <dbReference type="EMBL" id="ARM75284.1"/>
    </source>
</evidence>
<name>A0A1W6JYK7_9CREN</name>
<accession>A0A1W6JYK7</accession>
<dbReference type="InterPro" id="IPR025251">
    <property type="entry name" value="DUF4213"/>
</dbReference>
<dbReference type="KEGG" id="aman:B6F84_04055"/>